<reference evidence="2 3" key="1">
    <citation type="journal article" date="2017" name="Genome Announc.">
        <title>Genome sequence of the saprophytic ascomycete Epicoccum nigrum ICMP 19927 strain isolated from New Zealand.</title>
        <authorList>
            <person name="Fokin M."/>
            <person name="Fleetwood D."/>
            <person name="Weir B.S."/>
            <person name="Villas-Boas S.G."/>
        </authorList>
    </citation>
    <scope>NUCLEOTIDE SEQUENCE [LARGE SCALE GENOMIC DNA]</scope>
    <source>
        <strain evidence="2 3">ICMP 19927</strain>
    </source>
</reference>
<accession>A0A1Y2LWI7</accession>
<proteinExistence type="predicted"/>
<keyword evidence="3" id="KW-1185">Reference proteome</keyword>
<dbReference type="AlphaFoldDB" id="A0A1Y2LWI7"/>
<organism evidence="2 3">
    <name type="scientific">Epicoccum nigrum</name>
    <name type="common">Soil fungus</name>
    <name type="synonym">Epicoccum purpurascens</name>
    <dbReference type="NCBI Taxonomy" id="105696"/>
    <lineage>
        <taxon>Eukaryota</taxon>
        <taxon>Fungi</taxon>
        <taxon>Dikarya</taxon>
        <taxon>Ascomycota</taxon>
        <taxon>Pezizomycotina</taxon>
        <taxon>Dothideomycetes</taxon>
        <taxon>Pleosporomycetidae</taxon>
        <taxon>Pleosporales</taxon>
        <taxon>Pleosporineae</taxon>
        <taxon>Didymellaceae</taxon>
        <taxon>Epicoccum</taxon>
    </lineage>
</organism>
<dbReference type="EMBL" id="KZ107846">
    <property type="protein sequence ID" value="OSS48236.1"/>
    <property type="molecule type" value="Genomic_DNA"/>
</dbReference>
<dbReference type="InParanoid" id="A0A1Y2LWI7"/>
<feature type="region of interest" description="Disordered" evidence="1">
    <location>
        <begin position="877"/>
        <end position="931"/>
    </location>
</feature>
<dbReference type="OMA" id="CLWPLVD"/>
<dbReference type="PANTHER" id="PTHR36681">
    <property type="entry name" value="NUCLEAR GTPASE, GERMINAL CENTER-ASSOCIATED, TANDEM DUPLICATE 3"/>
    <property type="match status" value="1"/>
</dbReference>
<protein>
    <submittedName>
        <fullName evidence="2">Uncharacterized protein</fullName>
    </submittedName>
</protein>
<dbReference type="Gene3D" id="3.40.50.300">
    <property type="entry name" value="P-loop containing nucleotide triphosphate hydrolases"/>
    <property type="match status" value="1"/>
</dbReference>
<gene>
    <name evidence="2" type="ORF">B5807_07888</name>
</gene>
<dbReference type="STRING" id="105696.A0A1Y2LWI7"/>
<evidence type="ECO:0000256" key="1">
    <source>
        <dbReference type="SAM" id="MobiDB-lite"/>
    </source>
</evidence>
<dbReference type="InterPro" id="IPR027417">
    <property type="entry name" value="P-loop_NTPase"/>
</dbReference>
<evidence type="ECO:0000313" key="2">
    <source>
        <dbReference type="EMBL" id="OSS48236.1"/>
    </source>
</evidence>
<dbReference type="PANTHER" id="PTHR36681:SF3">
    <property type="entry name" value="NUCLEAR GTPASE, GERMINAL CENTER-ASSOCIATED, TANDEM DUPLICATE 3"/>
    <property type="match status" value="1"/>
</dbReference>
<name>A0A1Y2LWI7_EPING</name>
<evidence type="ECO:0000313" key="3">
    <source>
        <dbReference type="Proteomes" id="UP000193240"/>
    </source>
</evidence>
<dbReference type="SUPFAM" id="SSF52540">
    <property type="entry name" value="P-loop containing nucleoside triphosphate hydrolases"/>
    <property type="match status" value="1"/>
</dbReference>
<sequence length="931" mass="105962">MATNIPSSALLSFDDFPAYLKSHKNLTRYTSGTERKPNHPWYQIDKSQIDSLLKQFKHEVIELLKGSPQDDKELQHLIRNADKVAYVLRSPPVRVALLGAQGAGKSLITNAMFDCDGLSFTGADGGACTSSVTRYVDYPSGANSASRFLAEIKFLDATKREALLEEHASSYYQYQHADEDSEEEDSSIIKKRKRDNDDAMDVSLKDTALDVFTTLFGSRDALLEHWSATSYRNKEFVRTCKLKCEEALQNEGPDKEGVVVKSAQDQQSLMEQIKPFVTQVSGVNCLWPLVDNITIHFKNDLLQAGLEFIDLPGWGDLNVSRARHVEEMNDNVDVVLVLTDTIRITSEDKLVNQIRAAVALHSASKVKIVATKIDALNKNQLAQYTGGIYDEIKQLERIADDQESLLDNDNDDEDEISVKSLQMRDTLGKYKSYLARATLQAKVASRMDAITNDFATKLQSRNTKELPQVFHTSASEYMEWIKPARITFKDQPSLPVEMTGIPAIRKFLYTLPANQNLQDYEDHIYNDLPAFLDRIQRTVTKTDRDGGFICISDDFTKARKAFMTRVLSGAKAQFQKASNASIEKISPDLQTYKENIHDLIHDDWFNLRSPAFNRILKNRGIVPKGLSKARGLEGGADWNKDLANLLTPAFYKWAKEHKEHMRHMLATLGYSFNAFHQKIIRVMTKAAANVPTVEKAKQKWQHVRPHVLVKLETLMDDVERVQARALEWATMEYDRQRNLISDITDNIYIEVFNSAPALKPPNPKAKKQSKQYVMPKMKFQQARLKEMFLSPDSHFVGQAVNLFRSEFEKNIRHTIDQHFARIEAIYDKFDTGIRAQGPINYKLTPAGEDIRAEVKERIPELQATIDHLKTFLPARASQDADTEEDQAYNMGAREDDEDDFATTYNKMSSKRKETTPPVECRPHKTIKREPF</sequence>
<dbReference type="Proteomes" id="UP000193240">
    <property type="component" value="Unassembled WGS sequence"/>
</dbReference>